<feature type="compositionally biased region" description="Polar residues" evidence="1">
    <location>
        <begin position="1000"/>
        <end position="1011"/>
    </location>
</feature>
<evidence type="ECO:0008006" key="4">
    <source>
        <dbReference type="Google" id="ProtNLM"/>
    </source>
</evidence>
<feature type="region of interest" description="Disordered" evidence="1">
    <location>
        <begin position="795"/>
        <end position="893"/>
    </location>
</feature>
<feature type="region of interest" description="Disordered" evidence="1">
    <location>
        <begin position="478"/>
        <end position="503"/>
    </location>
</feature>
<name>A0A0W0FMD2_MONRR</name>
<feature type="region of interest" description="Disordered" evidence="1">
    <location>
        <begin position="239"/>
        <end position="329"/>
    </location>
</feature>
<feature type="compositionally biased region" description="Polar residues" evidence="1">
    <location>
        <begin position="1"/>
        <end position="11"/>
    </location>
</feature>
<feature type="compositionally biased region" description="Low complexity" evidence="1">
    <location>
        <begin position="1051"/>
        <end position="1071"/>
    </location>
</feature>
<evidence type="ECO:0000256" key="1">
    <source>
        <dbReference type="SAM" id="MobiDB-lite"/>
    </source>
</evidence>
<organism evidence="2 3">
    <name type="scientific">Moniliophthora roreri</name>
    <name type="common">Frosty pod rot fungus</name>
    <name type="synonym">Monilia roreri</name>
    <dbReference type="NCBI Taxonomy" id="221103"/>
    <lineage>
        <taxon>Eukaryota</taxon>
        <taxon>Fungi</taxon>
        <taxon>Dikarya</taxon>
        <taxon>Basidiomycota</taxon>
        <taxon>Agaricomycotina</taxon>
        <taxon>Agaricomycetes</taxon>
        <taxon>Agaricomycetidae</taxon>
        <taxon>Agaricales</taxon>
        <taxon>Marasmiineae</taxon>
        <taxon>Marasmiaceae</taxon>
        <taxon>Moniliophthora</taxon>
    </lineage>
</organism>
<feature type="compositionally biased region" description="Acidic residues" evidence="1">
    <location>
        <begin position="483"/>
        <end position="503"/>
    </location>
</feature>
<feature type="compositionally biased region" description="Acidic residues" evidence="1">
    <location>
        <begin position="183"/>
        <end position="192"/>
    </location>
</feature>
<dbReference type="EMBL" id="LATX01001846">
    <property type="protein sequence ID" value="KTB37484.1"/>
    <property type="molecule type" value="Genomic_DNA"/>
</dbReference>
<feature type="compositionally biased region" description="Basic residues" evidence="1">
    <location>
        <begin position="358"/>
        <end position="371"/>
    </location>
</feature>
<evidence type="ECO:0000313" key="3">
    <source>
        <dbReference type="Proteomes" id="UP000054988"/>
    </source>
</evidence>
<dbReference type="AlphaFoldDB" id="A0A0W0FMD2"/>
<feature type="region of interest" description="Disordered" evidence="1">
    <location>
        <begin position="175"/>
        <end position="196"/>
    </location>
</feature>
<dbReference type="Proteomes" id="UP000054988">
    <property type="component" value="Unassembled WGS sequence"/>
</dbReference>
<evidence type="ECO:0000313" key="2">
    <source>
        <dbReference type="EMBL" id="KTB37484.1"/>
    </source>
</evidence>
<feature type="compositionally biased region" description="Polar residues" evidence="1">
    <location>
        <begin position="1093"/>
        <end position="1107"/>
    </location>
</feature>
<feature type="region of interest" description="Disordered" evidence="1">
    <location>
        <begin position="1"/>
        <end position="37"/>
    </location>
</feature>
<protein>
    <recommendedName>
        <fullName evidence="4">Proteophosphoglycan ppg4</fullName>
    </recommendedName>
</protein>
<feature type="region of interest" description="Disordered" evidence="1">
    <location>
        <begin position="61"/>
        <end position="83"/>
    </location>
</feature>
<feature type="compositionally biased region" description="Polar residues" evidence="1">
    <location>
        <begin position="1025"/>
        <end position="1050"/>
    </location>
</feature>
<feature type="region of interest" description="Disordered" evidence="1">
    <location>
        <begin position="909"/>
        <end position="1107"/>
    </location>
</feature>
<feature type="compositionally biased region" description="Low complexity" evidence="1">
    <location>
        <begin position="70"/>
        <end position="83"/>
    </location>
</feature>
<feature type="region of interest" description="Disordered" evidence="1">
    <location>
        <begin position="644"/>
        <end position="783"/>
    </location>
</feature>
<feature type="region of interest" description="Disordered" evidence="1">
    <location>
        <begin position="110"/>
        <end position="132"/>
    </location>
</feature>
<feature type="compositionally biased region" description="Basic and acidic residues" evidence="1">
    <location>
        <begin position="909"/>
        <end position="918"/>
    </location>
</feature>
<proteinExistence type="predicted"/>
<comment type="caution">
    <text evidence="2">The sequence shown here is derived from an EMBL/GenBank/DDBJ whole genome shotgun (WGS) entry which is preliminary data.</text>
</comment>
<feature type="compositionally biased region" description="Low complexity" evidence="1">
    <location>
        <begin position="820"/>
        <end position="840"/>
    </location>
</feature>
<reference evidence="2 3" key="1">
    <citation type="submission" date="2015-12" db="EMBL/GenBank/DDBJ databases">
        <title>Draft genome sequence of Moniliophthora roreri, the causal agent of frosty pod rot of cacao.</title>
        <authorList>
            <person name="Aime M.C."/>
            <person name="Diaz-Valderrama J.R."/>
            <person name="Kijpornyongpan T."/>
            <person name="Phillips-Mora W."/>
        </authorList>
    </citation>
    <scope>NUCLEOTIDE SEQUENCE [LARGE SCALE GENOMIC DNA]</scope>
    <source>
        <strain evidence="2 3">MCA 2952</strain>
    </source>
</reference>
<feature type="region of interest" description="Disordered" evidence="1">
    <location>
        <begin position="357"/>
        <end position="462"/>
    </location>
</feature>
<sequence>MSNNNEPASSETPRDSTPPVPSPTWGRPKAPLPPHRLAKLANALGVPTPVHHYPNYPLSPSTMLSPTLQPSSEPFRRSPSPSASSVMTFNTYAPPTSKFLLHVIPPLSIPHDSNDRRPSVLTPPPQSASGYHTQFRRGTLVPVYPTLQAQLWAIAREYALPSTTGIVLYLVSNPRSPSTTPTDEGELNEEDEPGPRLSEEVWKHLWIRVWKVEQQDESFARPASPGLIGLGLRSAARSTPTLLRDGSPNGTKPLRPLLSSSNSTNAESPLAPPYPSPSTPSSTSETPLTNKSPPESSSSHSLASGSETPDTSVPSDADSLRANSLDLPGLNSQSIIPILAKVEFDIDRKKAGWYKPWLRSRKMNHDKRRKAGSASVDDASEGKPPPIKLRLTGRARTASPTSMFDRTNGAEGYEPLDDDDDFDSDYDDDETARVASTGRDPLADVFGNDADTWADMRNNNQVKRKLKNPKVVDLALTGAELSADPDEEVSGGGEDSDDVAEVDELIRQVNPQLNRKNVPPPLVIHGVGSSGHELGIPSPQKSSGSASGSTHLPYLKGTPEAELRFEIEDLSDDGFVPRSGPDLEKRVGAVFEDLDLGLDPSLDYDARRRSQLLFKERLDEIERNLAQLSPRALKIDLEEMQNTRFSSSSDGLLDLPPGAPRSRDVLPASPINGSFDKDSTAAPRLAVNGVATPGSQPPFDATRFSQAEDDSPIPLSPDPFGRYPSSPPETAPRNSDRSSNNYWDPVPAGVPTENLRRKQGDGQDLAGSRSSRFSADSVKDEVEVVTKSKGVVSMKTIKRLWRRSNKSSGPSLSPPPPTPATLAPAGSSKFSAQQAASKSSLDLPMPSPISTTFGRQSPHPPVRPERPSQEELDIPDIPEQLAIPLQPASGRPAPIPIIAAQMLHGKKSGSEIDLHFDQESPYPTARRKASSRSVSPAFTDMPPPQIPPHATESQRTSIRKSILKWKSAAQNGGANGKDTPGRPGMDRVSSDGARQRRPSIGSTGSTRTSAMSPEIPPSPRVPEQFLNSQHLRSGSHLTSSSVDTKVDSLQSSPPRTKSSLTTRSSSPPGSSKDSDGTRPSFDESQFEIISPKNAGSLTYPYNTIDGQ</sequence>
<feature type="compositionally biased region" description="Acidic residues" evidence="1">
    <location>
        <begin position="414"/>
        <end position="430"/>
    </location>
</feature>
<accession>A0A0W0FMD2</accession>
<feature type="compositionally biased region" description="Low complexity" evidence="1">
    <location>
        <begin position="279"/>
        <end position="306"/>
    </location>
</feature>
<gene>
    <name evidence="2" type="ORF">WG66_9968</name>
</gene>
<feature type="compositionally biased region" description="Basic residues" evidence="1">
    <location>
        <begin position="796"/>
        <end position="805"/>
    </location>
</feature>
<dbReference type="eggNOG" id="ENOG502S8P6">
    <property type="taxonomic scope" value="Eukaryota"/>
</dbReference>
<feature type="compositionally biased region" description="Low complexity" evidence="1">
    <location>
        <begin position="646"/>
        <end position="656"/>
    </location>
</feature>
<feature type="region of interest" description="Disordered" evidence="1">
    <location>
        <begin position="528"/>
        <end position="552"/>
    </location>
</feature>